<dbReference type="GO" id="GO:0008955">
    <property type="term" value="F:peptidoglycan glycosyltransferase activity"/>
    <property type="evidence" value="ECO:0007669"/>
    <property type="project" value="UniProtKB-EC"/>
</dbReference>
<dbReference type="NCBIfam" id="TIGR02074">
    <property type="entry name" value="PBP_1a_fam"/>
    <property type="match status" value="1"/>
</dbReference>
<dbReference type="GO" id="GO:0030288">
    <property type="term" value="C:outer membrane-bounded periplasmic space"/>
    <property type="evidence" value="ECO:0007669"/>
    <property type="project" value="TreeGrafter"/>
</dbReference>
<dbReference type="InterPro" id="IPR023346">
    <property type="entry name" value="Lysozyme-like_dom_sf"/>
</dbReference>
<evidence type="ECO:0000256" key="1">
    <source>
        <dbReference type="ARBA" id="ARBA00002624"/>
    </source>
</evidence>
<dbReference type="GO" id="GO:0071555">
    <property type="term" value="P:cell wall organization"/>
    <property type="evidence" value="ECO:0007669"/>
    <property type="project" value="UniProtKB-KW"/>
</dbReference>
<dbReference type="EMBL" id="DXAK01000037">
    <property type="protein sequence ID" value="HJA06901.1"/>
    <property type="molecule type" value="Genomic_DNA"/>
</dbReference>
<evidence type="ECO:0000259" key="29">
    <source>
        <dbReference type="Pfam" id="PF00912"/>
    </source>
</evidence>
<keyword evidence="19" id="KW-0472">Membrane</keyword>
<keyword evidence="21" id="KW-0511">Multifunctional enzyme</keyword>
<evidence type="ECO:0000256" key="26">
    <source>
        <dbReference type="ARBA" id="ARBA00060592"/>
    </source>
</evidence>
<evidence type="ECO:0000256" key="13">
    <source>
        <dbReference type="ARBA" id="ARBA00022692"/>
    </source>
</evidence>
<evidence type="ECO:0000256" key="23">
    <source>
        <dbReference type="ARBA" id="ARBA00034000"/>
    </source>
</evidence>
<feature type="compositionally biased region" description="Gly residues" evidence="27">
    <location>
        <begin position="822"/>
        <end position="880"/>
    </location>
</feature>
<keyword evidence="11" id="KW-0328">Glycosyltransferase</keyword>
<dbReference type="GO" id="GO:0008658">
    <property type="term" value="F:penicillin binding"/>
    <property type="evidence" value="ECO:0007669"/>
    <property type="project" value="InterPro"/>
</dbReference>
<dbReference type="InterPro" id="IPR036950">
    <property type="entry name" value="PBP_transglycosylase"/>
</dbReference>
<feature type="domain" description="Penicillin-binding protein transpeptidase" evidence="28">
    <location>
        <begin position="447"/>
        <end position="730"/>
    </location>
</feature>
<dbReference type="EC" id="2.4.99.28" evidence="24"/>
<feature type="region of interest" description="Disordered" evidence="27">
    <location>
        <begin position="779"/>
        <end position="886"/>
    </location>
</feature>
<dbReference type="SUPFAM" id="SSF53955">
    <property type="entry name" value="Lysozyme-like"/>
    <property type="match status" value="1"/>
</dbReference>
<gene>
    <name evidence="30" type="ORF">H9798_07165</name>
</gene>
<sequence length="886" mass="96269">MNYGKNNLSKKRKSISSKKKMKQKRVGVRLFKAVIICILLLAVICLIGGVIFAKKIIDDTPAVSVDDIRPKGFTSYITDQNGTVLETLKDSDSNRVYKTYDEITANTKYLPHAFVAIEDERFYEHNGIDLQGIIRAGVVGVMNGFNFSEGASTLTQQLIKNNVFDFVNEKTFFDKVERKLQEQYLALAVEKEMSKEEIIELYMNTINLGQGCYGVQTASTRYFNKDVADLTLSECAVIAAITQNPTRFDPVKNPEKNAERRKKVLDNMLEQGYIDQTAYDEAIADPVYDRIVQTAAVTEDTSPYSYFTDALIDDVIQDLMDEKGYSETQAYNLLYSGGLTIKSTQDTTIQQICDEVTADESNYPIVEYGVEYALTIHRADGTVENYSKENLGSYLRSSRNDSNPLVFSSEDAVYSAVEEYKSTLGINTEAGDIVDENLHITLQPQTSVVVMDQYTGQVKAIVGGRGAKTTSRSLNRATDSPRQPGSCFKIVSTYAPALNECGMTLASTIKDEPYNYANGKQVRNWDNKYIGNATVRYAILHSMNVCAVRTLTEVVTPAKGYQYLQKFGFTTLVNDDPDYPGMTDIAQATALGGITRGVYNIEMTAAYASIANGGIYTEPILYTEILDHDGNVLIDNSTPETHEVIKESTAYLLTSAMEDVITSPNGTGGAARMSNMAVAGKTGTTNDSTDLWLSAYTPYYTASIWVGYDENKSMNNMNQSWHMRIWKQIMERIHSGLEYKDFTAPSSVVQKTICRETGKLAVSGCPAVTEYFDKDTVATESCPGHRSVEEENTDDTNTDDAENNTGSSNTGDSSNTDDDGNTSGGGTGDSGNTGDGGNTEGGNTGSGGTGDSGNTGDGGNTSGGTGDGGNTGGGNTGNGGVTEPSA</sequence>
<dbReference type="PANTHER" id="PTHR32282">
    <property type="entry name" value="BINDING PROTEIN TRANSPEPTIDASE, PUTATIVE-RELATED"/>
    <property type="match status" value="1"/>
</dbReference>
<keyword evidence="12" id="KW-0808">Transferase</keyword>
<dbReference type="AlphaFoldDB" id="A0A9D2KJQ9"/>
<dbReference type="GO" id="GO:0009002">
    <property type="term" value="F:serine-type D-Ala-D-Ala carboxypeptidase activity"/>
    <property type="evidence" value="ECO:0007669"/>
    <property type="project" value="UniProtKB-EC"/>
</dbReference>
<keyword evidence="9" id="KW-0121">Carboxypeptidase</keyword>
<keyword evidence="18" id="KW-1133">Transmembrane helix</keyword>
<evidence type="ECO:0000256" key="2">
    <source>
        <dbReference type="ARBA" id="ARBA00004401"/>
    </source>
</evidence>
<evidence type="ECO:0000256" key="3">
    <source>
        <dbReference type="ARBA" id="ARBA00004752"/>
    </source>
</evidence>
<keyword evidence="13" id="KW-0812">Transmembrane</keyword>
<keyword evidence="17" id="KW-0573">Peptidoglycan synthesis</keyword>
<evidence type="ECO:0000256" key="9">
    <source>
        <dbReference type="ARBA" id="ARBA00022645"/>
    </source>
</evidence>
<dbReference type="InterPro" id="IPR050396">
    <property type="entry name" value="Glycosyltr_51/Transpeptidase"/>
</dbReference>
<organism evidence="30 31">
    <name type="scientific">Candidatus Mediterraneibacter pullicola</name>
    <dbReference type="NCBI Taxonomy" id="2838682"/>
    <lineage>
        <taxon>Bacteria</taxon>
        <taxon>Bacillati</taxon>
        <taxon>Bacillota</taxon>
        <taxon>Clostridia</taxon>
        <taxon>Lachnospirales</taxon>
        <taxon>Lachnospiraceae</taxon>
        <taxon>Mediterraneibacter</taxon>
    </lineage>
</organism>
<protein>
    <recommendedName>
        <fullName evidence="7">Penicillin-binding protein 1A</fullName>
        <ecNumber evidence="24">2.4.99.28</ecNumber>
        <ecNumber evidence="6">3.4.16.4</ecNumber>
    </recommendedName>
</protein>
<evidence type="ECO:0000259" key="28">
    <source>
        <dbReference type="Pfam" id="PF00905"/>
    </source>
</evidence>
<keyword evidence="16" id="KW-0735">Signal-anchor</keyword>
<comment type="pathway">
    <text evidence="26">Glycan biosynthesis.</text>
</comment>
<reference evidence="30" key="1">
    <citation type="journal article" date="2021" name="PeerJ">
        <title>Extensive microbial diversity within the chicken gut microbiome revealed by metagenomics and culture.</title>
        <authorList>
            <person name="Gilroy R."/>
            <person name="Ravi A."/>
            <person name="Getino M."/>
            <person name="Pursley I."/>
            <person name="Horton D.L."/>
            <person name="Alikhan N.F."/>
            <person name="Baker D."/>
            <person name="Gharbi K."/>
            <person name="Hall N."/>
            <person name="Watson M."/>
            <person name="Adriaenssens E.M."/>
            <person name="Foster-Nyarko E."/>
            <person name="Jarju S."/>
            <person name="Secka A."/>
            <person name="Antonio M."/>
            <person name="Oren A."/>
            <person name="Chaudhuri R.R."/>
            <person name="La Ragione R."/>
            <person name="Hildebrand F."/>
            <person name="Pallen M.J."/>
        </authorList>
    </citation>
    <scope>NUCLEOTIDE SEQUENCE</scope>
    <source>
        <strain evidence="30">ChiSjej2B20-11307</strain>
    </source>
</reference>
<evidence type="ECO:0000256" key="6">
    <source>
        <dbReference type="ARBA" id="ARBA00012448"/>
    </source>
</evidence>
<comment type="similarity">
    <text evidence="5">In the N-terminal section; belongs to the glycosyltransferase 51 family.</text>
</comment>
<reference evidence="30" key="2">
    <citation type="submission" date="2021-04" db="EMBL/GenBank/DDBJ databases">
        <authorList>
            <person name="Gilroy R."/>
        </authorList>
    </citation>
    <scope>NUCLEOTIDE SEQUENCE</scope>
    <source>
        <strain evidence="30">ChiSjej2B20-11307</strain>
    </source>
</reference>
<feature type="compositionally biased region" description="Low complexity" evidence="27">
    <location>
        <begin position="803"/>
        <end position="814"/>
    </location>
</feature>
<comment type="function">
    <text evidence="1">Cell wall formation. Synthesis of cross-linked peptidoglycan from the lipid intermediates. The enzyme has a penicillin-insensitive transglycosylase N-terminal domain (formation of linear glycan strands) and a penicillin-sensitive transpeptidase C-terminal domain (cross-linking of the peptide subunits).</text>
</comment>
<name>A0A9D2KJQ9_9FIRM</name>
<keyword evidence="8" id="KW-1003">Cell membrane</keyword>
<feature type="compositionally biased region" description="Basic residues" evidence="27">
    <location>
        <begin position="8"/>
        <end position="20"/>
    </location>
</feature>
<keyword evidence="10" id="KW-0645">Protease</keyword>
<dbReference type="GO" id="GO:0046677">
    <property type="term" value="P:response to antibiotic"/>
    <property type="evidence" value="ECO:0007669"/>
    <property type="project" value="UniProtKB-KW"/>
</dbReference>
<evidence type="ECO:0000313" key="30">
    <source>
        <dbReference type="EMBL" id="HJA06901.1"/>
    </source>
</evidence>
<dbReference type="Proteomes" id="UP000824223">
    <property type="component" value="Unassembled WGS sequence"/>
</dbReference>
<evidence type="ECO:0000256" key="24">
    <source>
        <dbReference type="ARBA" id="ARBA00044770"/>
    </source>
</evidence>
<dbReference type="EC" id="3.4.16.4" evidence="6"/>
<dbReference type="GO" id="GO:0008360">
    <property type="term" value="P:regulation of cell shape"/>
    <property type="evidence" value="ECO:0007669"/>
    <property type="project" value="UniProtKB-KW"/>
</dbReference>
<dbReference type="GO" id="GO:0009252">
    <property type="term" value="P:peptidoglycan biosynthetic process"/>
    <property type="evidence" value="ECO:0007669"/>
    <property type="project" value="UniProtKB-KW"/>
</dbReference>
<evidence type="ECO:0000313" key="31">
    <source>
        <dbReference type="Proteomes" id="UP000824223"/>
    </source>
</evidence>
<evidence type="ECO:0000256" key="19">
    <source>
        <dbReference type="ARBA" id="ARBA00023136"/>
    </source>
</evidence>
<feature type="compositionally biased region" description="Acidic residues" evidence="27">
    <location>
        <begin position="790"/>
        <end position="802"/>
    </location>
</feature>
<dbReference type="SUPFAM" id="SSF56601">
    <property type="entry name" value="beta-lactamase/transpeptidase-like"/>
    <property type="match status" value="1"/>
</dbReference>
<evidence type="ECO:0000256" key="5">
    <source>
        <dbReference type="ARBA" id="ARBA00007739"/>
    </source>
</evidence>
<evidence type="ECO:0000256" key="11">
    <source>
        <dbReference type="ARBA" id="ARBA00022676"/>
    </source>
</evidence>
<evidence type="ECO:0000256" key="14">
    <source>
        <dbReference type="ARBA" id="ARBA00022801"/>
    </source>
</evidence>
<evidence type="ECO:0000256" key="8">
    <source>
        <dbReference type="ARBA" id="ARBA00022475"/>
    </source>
</evidence>
<keyword evidence="14" id="KW-0378">Hydrolase</keyword>
<feature type="region of interest" description="Disordered" evidence="27">
    <location>
        <begin position="1"/>
        <end position="20"/>
    </location>
</feature>
<dbReference type="InterPro" id="IPR001460">
    <property type="entry name" value="PCN-bd_Tpept"/>
</dbReference>
<evidence type="ECO:0000256" key="10">
    <source>
        <dbReference type="ARBA" id="ARBA00022670"/>
    </source>
</evidence>
<evidence type="ECO:0000256" key="27">
    <source>
        <dbReference type="SAM" id="MobiDB-lite"/>
    </source>
</evidence>
<evidence type="ECO:0000256" key="16">
    <source>
        <dbReference type="ARBA" id="ARBA00022968"/>
    </source>
</evidence>
<evidence type="ECO:0000256" key="12">
    <source>
        <dbReference type="ARBA" id="ARBA00022679"/>
    </source>
</evidence>
<dbReference type="Pfam" id="PF00912">
    <property type="entry name" value="Transgly"/>
    <property type="match status" value="1"/>
</dbReference>
<evidence type="ECO:0000256" key="7">
    <source>
        <dbReference type="ARBA" id="ARBA00018638"/>
    </source>
</evidence>
<dbReference type="Pfam" id="PF00905">
    <property type="entry name" value="Transpeptidase"/>
    <property type="match status" value="1"/>
</dbReference>
<feature type="domain" description="Glycosyl transferase family 51" evidence="29">
    <location>
        <begin position="82"/>
        <end position="268"/>
    </location>
</feature>
<keyword evidence="20" id="KW-0046">Antibiotic resistance</keyword>
<dbReference type="Gene3D" id="3.40.710.10">
    <property type="entry name" value="DD-peptidase/beta-lactamase superfamily"/>
    <property type="match status" value="1"/>
</dbReference>
<evidence type="ECO:0000256" key="17">
    <source>
        <dbReference type="ARBA" id="ARBA00022984"/>
    </source>
</evidence>
<comment type="catalytic activity">
    <reaction evidence="25">
        <text>[GlcNAc-(1-&gt;4)-Mur2Ac(oyl-L-Ala-gamma-D-Glu-L-Lys-D-Ala-D-Ala)](n)-di-trans,octa-cis-undecaprenyl diphosphate + beta-D-GlcNAc-(1-&gt;4)-Mur2Ac(oyl-L-Ala-gamma-D-Glu-L-Lys-D-Ala-D-Ala)-di-trans,octa-cis-undecaprenyl diphosphate = [GlcNAc-(1-&gt;4)-Mur2Ac(oyl-L-Ala-gamma-D-Glu-L-Lys-D-Ala-D-Ala)](n+1)-di-trans,octa-cis-undecaprenyl diphosphate + di-trans,octa-cis-undecaprenyl diphosphate + H(+)</text>
        <dbReference type="Rhea" id="RHEA:23708"/>
        <dbReference type="Rhea" id="RHEA-COMP:9602"/>
        <dbReference type="Rhea" id="RHEA-COMP:9603"/>
        <dbReference type="ChEBI" id="CHEBI:15378"/>
        <dbReference type="ChEBI" id="CHEBI:58405"/>
        <dbReference type="ChEBI" id="CHEBI:60033"/>
        <dbReference type="ChEBI" id="CHEBI:78435"/>
        <dbReference type="EC" id="2.4.99.28"/>
    </reaction>
</comment>
<accession>A0A9D2KJQ9</accession>
<keyword evidence="22" id="KW-0961">Cell wall biogenesis/degradation</keyword>
<dbReference type="InterPro" id="IPR012338">
    <property type="entry name" value="Beta-lactam/transpept-like"/>
</dbReference>
<dbReference type="FunFam" id="1.10.3810.10:FF:000001">
    <property type="entry name" value="Penicillin-binding protein 1A"/>
    <property type="match status" value="1"/>
</dbReference>
<evidence type="ECO:0000256" key="18">
    <source>
        <dbReference type="ARBA" id="ARBA00022989"/>
    </source>
</evidence>
<evidence type="ECO:0000256" key="4">
    <source>
        <dbReference type="ARBA" id="ARBA00007090"/>
    </source>
</evidence>
<comment type="similarity">
    <text evidence="4">In the C-terminal section; belongs to the transpeptidase family.</text>
</comment>
<comment type="subcellular location">
    <subcellularLocation>
        <location evidence="2">Cell membrane</location>
        <topology evidence="2">Single-pass type II membrane protein</topology>
    </subcellularLocation>
</comment>
<comment type="caution">
    <text evidence="30">The sequence shown here is derived from an EMBL/GenBank/DDBJ whole genome shotgun (WGS) entry which is preliminary data.</text>
</comment>
<comment type="catalytic activity">
    <reaction evidence="23">
        <text>Preferential cleavage: (Ac)2-L-Lys-D-Ala-|-D-Ala. Also transpeptidation of peptidyl-alanyl moieties that are N-acyl substituents of D-alanine.</text>
        <dbReference type="EC" id="3.4.16.4"/>
    </reaction>
</comment>
<keyword evidence="15" id="KW-0133">Cell shape</keyword>
<evidence type="ECO:0000256" key="25">
    <source>
        <dbReference type="ARBA" id="ARBA00049902"/>
    </source>
</evidence>
<dbReference type="GO" id="GO:0006508">
    <property type="term" value="P:proteolysis"/>
    <property type="evidence" value="ECO:0007669"/>
    <property type="project" value="UniProtKB-KW"/>
</dbReference>
<dbReference type="PANTHER" id="PTHR32282:SF11">
    <property type="entry name" value="PENICILLIN-BINDING PROTEIN 1B"/>
    <property type="match status" value="1"/>
</dbReference>
<evidence type="ECO:0000256" key="15">
    <source>
        <dbReference type="ARBA" id="ARBA00022960"/>
    </source>
</evidence>
<proteinExistence type="inferred from homology"/>
<evidence type="ECO:0000256" key="21">
    <source>
        <dbReference type="ARBA" id="ARBA00023268"/>
    </source>
</evidence>
<evidence type="ECO:0000256" key="22">
    <source>
        <dbReference type="ARBA" id="ARBA00023316"/>
    </source>
</evidence>
<evidence type="ECO:0000256" key="20">
    <source>
        <dbReference type="ARBA" id="ARBA00023251"/>
    </source>
</evidence>
<dbReference type="InterPro" id="IPR001264">
    <property type="entry name" value="Glyco_trans_51"/>
</dbReference>
<comment type="pathway">
    <text evidence="3">Cell wall biogenesis; peptidoglycan biosynthesis.</text>
</comment>
<dbReference type="Gene3D" id="1.10.3810.10">
    <property type="entry name" value="Biosynthetic peptidoglycan transglycosylase-like"/>
    <property type="match status" value="1"/>
</dbReference>
<dbReference type="GO" id="GO:0005886">
    <property type="term" value="C:plasma membrane"/>
    <property type="evidence" value="ECO:0007669"/>
    <property type="project" value="UniProtKB-SubCell"/>
</dbReference>